<protein>
    <submittedName>
        <fullName evidence="2">DUF2141 domain-containing protein</fullName>
    </submittedName>
</protein>
<dbReference type="EMBL" id="JBBWWT010000006">
    <property type="protein sequence ID" value="MEL1265494.1"/>
    <property type="molecule type" value="Genomic_DNA"/>
</dbReference>
<evidence type="ECO:0000256" key="1">
    <source>
        <dbReference type="SAM" id="SignalP"/>
    </source>
</evidence>
<comment type="caution">
    <text evidence="2">The sequence shown here is derived from an EMBL/GenBank/DDBJ whole genome shotgun (WGS) entry which is preliminary data.</text>
</comment>
<gene>
    <name evidence="2" type="ORF">AAD027_14120</name>
</gene>
<dbReference type="Proteomes" id="UP001459204">
    <property type="component" value="Unassembled WGS sequence"/>
</dbReference>
<keyword evidence="1" id="KW-0732">Signal</keyword>
<feature type="signal peptide" evidence="1">
    <location>
        <begin position="1"/>
        <end position="25"/>
    </location>
</feature>
<feature type="chain" id="PRO_5046867573" evidence="1">
    <location>
        <begin position="26"/>
        <end position="142"/>
    </location>
</feature>
<reference evidence="2 3" key="1">
    <citation type="submission" date="2024-04" db="EMBL/GenBank/DDBJ databases">
        <title>Draft genome sequence of Pseudoxanthomonas putridarboris WD12.</title>
        <authorList>
            <person name="Oh J."/>
        </authorList>
    </citation>
    <scope>NUCLEOTIDE SEQUENCE [LARGE SCALE GENOMIC DNA]</scope>
    <source>
        <strain evidence="2 3">WD12</strain>
    </source>
</reference>
<dbReference type="RefSeq" id="WP_341726659.1">
    <property type="nucleotide sequence ID" value="NZ_JBBWWT010000006.1"/>
</dbReference>
<dbReference type="InterPro" id="IPR018673">
    <property type="entry name" value="DUF2141"/>
</dbReference>
<dbReference type="PROSITE" id="PS51257">
    <property type="entry name" value="PROKAR_LIPOPROTEIN"/>
    <property type="match status" value="1"/>
</dbReference>
<keyword evidence="3" id="KW-1185">Reference proteome</keyword>
<evidence type="ECO:0000313" key="2">
    <source>
        <dbReference type="EMBL" id="MEL1265494.1"/>
    </source>
</evidence>
<sequence>MNRFVRRTLSIAALVASACAAQAHAADLTVTLRDVRVQTGVLKLALVDSQAGWDGQAVPVRADGAPPRGDTATFVFKDLPAGAYAVMVTHDENGNGKLDTNLIGMPVEGYGFSNNPAVMRKPTWEEARFDVATDQAIDIALR</sequence>
<dbReference type="Pfam" id="PF09912">
    <property type="entry name" value="DUF2141"/>
    <property type="match status" value="1"/>
</dbReference>
<proteinExistence type="predicted"/>
<organism evidence="2 3">
    <name type="scientific">Pseudoxanthomonas putridarboris</name>
    <dbReference type="NCBI Taxonomy" id="752605"/>
    <lineage>
        <taxon>Bacteria</taxon>
        <taxon>Pseudomonadati</taxon>
        <taxon>Pseudomonadota</taxon>
        <taxon>Gammaproteobacteria</taxon>
        <taxon>Lysobacterales</taxon>
        <taxon>Lysobacteraceae</taxon>
        <taxon>Pseudoxanthomonas</taxon>
    </lineage>
</organism>
<name>A0ABU9J2P9_9GAMM</name>
<accession>A0ABU9J2P9</accession>
<evidence type="ECO:0000313" key="3">
    <source>
        <dbReference type="Proteomes" id="UP001459204"/>
    </source>
</evidence>